<dbReference type="AlphaFoldDB" id="A0A4R5E4P7"/>
<dbReference type="Pfam" id="PF02082">
    <property type="entry name" value="Rrf2"/>
    <property type="match status" value="1"/>
</dbReference>
<dbReference type="PROSITE" id="PS51197">
    <property type="entry name" value="HTH_RRF2_2"/>
    <property type="match status" value="1"/>
</dbReference>
<dbReference type="GO" id="GO:0005829">
    <property type="term" value="C:cytosol"/>
    <property type="evidence" value="ECO:0007669"/>
    <property type="project" value="TreeGrafter"/>
</dbReference>
<gene>
    <name evidence="1" type="ORF">E1295_45560</name>
</gene>
<keyword evidence="2" id="KW-1185">Reference proteome</keyword>
<protein>
    <submittedName>
        <fullName evidence="1">Rrf2 family transcriptional regulator</fullName>
    </submittedName>
</protein>
<sequence>MKLPVSTEWVLHCATTLAQLQPGDSASAAQLALHFDLPAAYLTKQLKELVKAGLLVASTGPRGGFRLARPAAEITLLQIVEAVDGRSTPYECREIRRQGRGALPAEECEHICVLAEKMADAHRAWRASLDGVTLADILTELPEWAPARTRQRLTAGPKAHNPAGQ</sequence>
<dbReference type="SUPFAM" id="SSF46785">
    <property type="entry name" value="Winged helix' DNA-binding domain"/>
    <property type="match status" value="1"/>
</dbReference>
<dbReference type="InterPro" id="IPR030489">
    <property type="entry name" value="TR_Rrf2-type_CS"/>
</dbReference>
<dbReference type="Proteomes" id="UP000295136">
    <property type="component" value="Unassembled WGS sequence"/>
</dbReference>
<reference evidence="1 2" key="1">
    <citation type="submission" date="2019-03" db="EMBL/GenBank/DDBJ databases">
        <title>Draft genome sequences of novel Actinobacteria.</title>
        <authorList>
            <person name="Sahin N."/>
            <person name="Ay H."/>
            <person name="Saygin H."/>
        </authorList>
    </citation>
    <scope>NUCLEOTIDE SEQUENCE [LARGE SCALE GENOMIC DNA]</scope>
    <source>
        <strain evidence="1 2">6K102</strain>
    </source>
</reference>
<evidence type="ECO:0000313" key="1">
    <source>
        <dbReference type="EMBL" id="TDE23987.1"/>
    </source>
</evidence>
<evidence type="ECO:0000313" key="2">
    <source>
        <dbReference type="Proteomes" id="UP000295136"/>
    </source>
</evidence>
<dbReference type="PROSITE" id="PS01332">
    <property type="entry name" value="HTH_RRF2_1"/>
    <property type="match status" value="1"/>
</dbReference>
<dbReference type="NCBIfam" id="TIGR00738">
    <property type="entry name" value="rrf2_super"/>
    <property type="match status" value="1"/>
</dbReference>
<dbReference type="EMBL" id="SMLD01000262">
    <property type="protein sequence ID" value="TDE23987.1"/>
    <property type="molecule type" value="Genomic_DNA"/>
</dbReference>
<dbReference type="InterPro" id="IPR000944">
    <property type="entry name" value="Tscrpt_reg_Rrf2"/>
</dbReference>
<proteinExistence type="predicted"/>
<organism evidence="1 2">
    <name type="scientific">Nonomuraea mesophila</name>
    <dbReference type="NCBI Taxonomy" id="2530382"/>
    <lineage>
        <taxon>Bacteria</taxon>
        <taxon>Bacillati</taxon>
        <taxon>Actinomycetota</taxon>
        <taxon>Actinomycetes</taxon>
        <taxon>Streptosporangiales</taxon>
        <taxon>Streptosporangiaceae</taxon>
        <taxon>Nonomuraea</taxon>
    </lineage>
</organism>
<dbReference type="PANTHER" id="PTHR33221">
    <property type="entry name" value="WINGED HELIX-TURN-HELIX TRANSCRIPTIONAL REGULATOR, RRF2 FAMILY"/>
    <property type="match status" value="1"/>
</dbReference>
<dbReference type="InterPro" id="IPR036388">
    <property type="entry name" value="WH-like_DNA-bd_sf"/>
</dbReference>
<dbReference type="GO" id="GO:0003700">
    <property type="term" value="F:DNA-binding transcription factor activity"/>
    <property type="evidence" value="ECO:0007669"/>
    <property type="project" value="TreeGrafter"/>
</dbReference>
<name>A0A4R5E4P7_9ACTN</name>
<dbReference type="PANTHER" id="PTHR33221:SF13">
    <property type="entry name" value="TRANSCRIPTIONAL REGULATOR-RELATED"/>
    <property type="match status" value="1"/>
</dbReference>
<dbReference type="InterPro" id="IPR036390">
    <property type="entry name" value="WH_DNA-bd_sf"/>
</dbReference>
<comment type="caution">
    <text evidence="1">The sequence shown here is derived from an EMBL/GenBank/DDBJ whole genome shotgun (WGS) entry which is preliminary data.</text>
</comment>
<dbReference type="Gene3D" id="1.10.10.10">
    <property type="entry name" value="Winged helix-like DNA-binding domain superfamily/Winged helix DNA-binding domain"/>
    <property type="match status" value="1"/>
</dbReference>
<accession>A0A4R5E4P7</accession>
<dbReference type="RefSeq" id="WP_132641234.1">
    <property type="nucleotide sequence ID" value="NZ_SMLD01000262.1"/>
</dbReference>